<dbReference type="InterPro" id="IPR013578">
    <property type="entry name" value="Peptidase_M16C_assoc"/>
</dbReference>
<protein>
    <recommendedName>
        <fullName evidence="1">Peptidase M16C associated domain-containing protein</fullName>
    </recommendedName>
</protein>
<organism evidence="2 3">
    <name type="scientific">Pleionea mediterranea</name>
    <dbReference type="NCBI Taxonomy" id="523701"/>
    <lineage>
        <taxon>Bacteria</taxon>
        <taxon>Pseudomonadati</taxon>
        <taxon>Pseudomonadota</taxon>
        <taxon>Gammaproteobacteria</taxon>
        <taxon>Oceanospirillales</taxon>
        <taxon>Pleioneaceae</taxon>
        <taxon>Pleionea</taxon>
    </lineage>
</organism>
<dbReference type="AlphaFoldDB" id="A0A316FAX2"/>
<keyword evidence="3" id="KW-1185">Reference proteome</keyword>
<dbReference type="GO" id="GO:0046872">
    <property type="term" value="F:metal ion binding"/>
    <property type="evidence" value="ECO:0007669"/>
    <property type="project" value="InterPro"/>
</dbReference>
<sequence>MLSHPKFEQVDIRKIPELLIEAQTFKHIETGAKHIHLSTDDYDNGFLVAIRTPPFDNSGVFHILEHTVLCGSKKFPIKSPLQVMANQSVSTFMNAFTGPDWTAFVFCSHNKKDFKNLLEVYLDSVFHARLTPLDFAQEGHRLEFSSLNDQQSPLIRKGVVLNEMKGAMSDPFDSHWEVIKSFLFENSPYTFNSGGEPNEIIHLTHEALLETYNKYYHPSNAVFFTYGSIPAIQHQQWLEELLLSRFNFQKPISPALPQIRYSKPIKKSIGNYLSNTTPSKNNTVSVSFSWLLGDSSSLTDILQAELISYLLLDARDAPVKSLIEKSTHITNLSELSGMDSACRDTIFVIAFDEVNPNDIELLEKDLFNEISEFKNKTFEATSIARALSHIEIERRSIDDAFLPVGVTVMMDMLPSSLYDDSSPLVSDTNYAIKELYQKSLNGNFIQSLLEKMILNNNHRLRLSYQHSENILKEDLKNLQLIKASLSESQKKYILDYPEKVKSYEMLFSKTLIELPKITINDLIKNTPLLASKEIIDDPITLNIGRTNGLVYQQVIIDASKLPLQLQEILKLYSSYLQFFYHSSSLNQVSSACSLDISTSIKVFPNLNKDDGVCIYFVLSGKALERDYKELDNNLDSYFFSAEFKFNEKIQSYLRHAQYEIELNLIQGAHMHTLSAASTVFSHKEHLSHNWYGFSAYRRIKNLNTETCETSNKLKDLIVKFKEIHDFLTEKNNNVHLIASEQFIDKVDLKYYKHWRKNPVTHDKKVSNYQYQCFNQPTSKLWIHPVPVQFCAKVFPTVGVKHPDFTPLLVLGKVLQNGFLNQAIREKEAAYGSGASQEWSVSSFRFYSYRDPRFTDTLNDFDRSIEWFLNEKYDKSILEDAKLRAFVDWSQTSTAIPTLQNIFIEQRAGLSHSVKKNIQSKIESITLEDLKRVVTTYLKPSKGYISVLGGNTIKKEAKLHKFETEEL</sequence>
<dbReference type="Gene3D" id="3.30.830.10">
    <property type="entry name" value="Metalloenzyme, LuxS/M16 peptidase-like"/>
    <property type="match status" value="4"/>
</dbReference>
<dbReference type="GO" id="GO:0006508">
    <property type="term" value="P:proteolysis"/>
    <property type="evidence" value="ECO:0007669"/>
    <property type="project" value="InterPro"/>
</dbReference>
<feature type="domain" description="Peptidase M16C associated" evidence="1">
    <location>
        <begin position="460"/>
        <end position="702"/>
    </location>
</feature>
<dbReference type="FunFam" id="3.30.830.10:FF:000011">
    <property type="entry name" value="Presequence protease, mitochondrial"/>
    <property type="match status" value="1"/>
</dbReference>
<proteinExistence type="predicted"/>
<dbReference type="EMBL" id="QGGU01000014">
    <property type="protein sequence ID" value="PWK45415.1"/>
    <property type="molecule type" value="Genomic_DNA"/>
</dbReference>
<dbReference type="Pfam" id="PF08367">
    <property type="entry name" value="M16C_assoc"/>
    <property type="match status" value="1"/>
</dbReference>
<dbReference type="Pfam" id="PF05193">
    <property type="entry name" value="Peptidase_M16_C"/>
    <property type="match status" value="2"/>
</dbReference>
<evidence type="ECO:0000313" key="3">
    <source>
        <dbReference type="Proteomes" id="UP000245790"/>
    </source>
</evidence>
<dbReference type="SMART" id="SM01264">
    <property type="entry name" value="M16C_associated"/>
    <property type="match status" value="1"/>
</dbReference>
<dbReference type="SUPFAM" id="SSF63411">
    <property type="entry name" value="LuxS/MPP-like metallohydrolase"/>
    <property type="match status" value="4"/>
</dbReference>
<dbReference type="InterPro" id="IPR011249">
    <property type="entry name" value="Metalloenz_LuxS/M16"/>
</dbReference>
<evidence type="ECO:0000313" key="2">
    <source>
        <dbReference type="EMBL" id="PWK45415.1"/>
    </source>
</evidence>
<dbReference type="Proteomes" id="UP000245790">
    <property type="component" value="Unassembled WGS sequence"/>
</dbReference>
<comment type="caution">
    <text evidence="2">The sequence shown here is derived from an EMBL/GenBank/DDBJ whole genome shotgun (WGS) entry which is preliminary data.</text>
</comment>
<evidence type="ECO:0000259" key="1">
    <source>
        <dbReference type="SMART" id="SM01264"/>
    </source>
</evidence>
<dbReference type="InterPro" id="IPR007863">
    <property type="entry name" value="Peptidase_M16_C"/>
</dbReference>
<name>A0A316FAX2_9GAMM</name>
<dbReference type="PANTHER" id="PTHR43016">
    <property type="entry name" value="PRESEQUENCE PROTEASE"/>
    <property type="match status" value="1"/>
</dbReference>
<gene>
    <name evidence="2" type="ORF">C8D97_11488</name>
</gene>
<dbReference type="InterPro" id="IPR011765">
    <property type="entry name" value="Pept_M16_N"/>
</dbReference>
<dbReference type="Pfam" id="PF00675">
    <property type="entry name" value="Peptidase_M16"/>
    <property type="match status" value="1"/>
</dbReference>
<accession>A0A316FAX2</accession>
<dbReference type="PANTHER" id="PTHR43016:SF13">
    <property type="entry name" value="PRESEQUENCE PROTEASE, MITOCHONDRIAL"/>
    <property type="match status" value="1"/>
</dbReference>
<reference evidence="2 3" key="1">
    <citation type="submission" date="2018-05" db="EMBL/GenBank/DDBJ databases">
        <title>Genomic Encyclopedia of Type Strains, Phase IV (KMG-IV): sequencing the most valuable type-strain genomes for metagenomic binning, comparative biology and taxonomic classification.</title>
        <authorList>
            <person name="Goeker M."/>
        </authorList>
    </citation>
    <scope>NUCLEOTIDE SEQUENCE [LARGE SCALE GENOMIC DNA]</scope>
    <source>
        <strain evidence="2 3">DSM 25350</strain>
    </source>
</reference>